<feature type="domain" description="Glucosamine/galactosamine-6-phosphate isomerase" evidence="4">
    <location>
        <begin position="16"/>
        <end position="224"/>
    </location>
</feature>
<comment type="caution">
    <text evidence="3">Lacks conserved residue(s) required for the propagation of feature annotation.</text>
</comment>
<dbReference type="InterPro" id="IPR018321">
    <property type="entry name" value="Glucosamine6P_isomerase_CS"/>
</dbReference>
<dbReference type="PANTHER" id="PTHR11280:SF5">
    <property type="entry name" value="GLUCOSAMINE-6-PHOSPHATE ISOMERASE"/>
    <property type="match status" value="1"/>
</dbReference>
<sequence>MRIIRAKDYCEMSRRAAEIIASEVILKPDCVLGLATGSSPVGTYDELVKMYKDGALDFSGVRTVNLDEYCGLDITSDQSYVWFMHHHLFDRVNIRPENTHFPDGKQADAQKACAEYDAVMEKTGRTDLQLLGLGPDGHIGFNEPEDFFPAGTHKVALTDSTIQANKRFFSSEEEVPRFAYTMGVAGIMKARRVLMVVSGKSKAGILKEALCGPVVPQVPASVLQLHPDFVLVADEEALSEMEGAQ</sequence>
<comment type="pathway">
    <text evidence="3">Amino-sugar metabolism; N-acetylneuraminate degradation; D-fructose 6-phosphate from N-acetylneuraminate: step 5/5.</text>
</comment>
<keyword evidence="2 3" id="KW-0119">Carbohydrate metabolism</keyword>
<dbReference type="GO" id="GO:0006043">
    <property type="term" value="P:glucosamine catabolic process"/>
    <property type="evidence" value="ECO:0007669"/>
    <property type="project" value="TreeGrafter"/>
</dbReference>
<dbReference type="GO" id="GO:0005975">
    <property type="term" value="P:carbohydrate metabolic process"/>
    <property type="evidence" value="ECO:0007669"/>
    <property type="project" value="InterPro"/>
</dbReference>
<dbReference type="InterPro" id="IPR006148">
    <property type="entry name" value="Glc/Gal-6P_isomerase"/>
</dbReference>
<organism evidence="5 6">
    <name type="scientific">Porcincola intestinalis</name>
    <dbReference type="NCBI Taxonomy" id="2606632"/>
    <lineage>
        <taxon>Bacteria</taxon>
        <taxon>Bacillati</taxon>
        <taxon>Bacillota</taxon>
        <taxon>Clostridia</taxon>
        <taxon>Lachnospirales</taxon>
        <taxon>Lachnospiraceae</taxon>
        <taxon>Porcincola</taxon>
    </lineage>
</organism>
<dbReference type="AlphaFoldDB" id="A0A6L5X8K4"/>
<dbReference type="InterPro" id="IPR004547">
    <property type="entry name" value="Glucosamine6P_isomerase"/>
</dbReference>
<feature type="active site" description="For ring-opening step" evidence="3">
    <location>
        <position position="136"/>
    </location>
</feature>
<keyword evidence="6" id="KW-1185">Reference proteome</keyword>
<dbReference type="GO" id="GO:0042802">
    <property type="term" value="F:identical protein binding"/>
    <property type="evidence" value="ECO:0007669"/>
    <property type="project" value="TreeGrafter"/>
</dbReference>
<feature type="active site" description="For ring-opening step" evidence="3">
    <location>
        <position position="143"/>
    </location>
</feature>
<dbReference type="PROSITE" id="PS01161">
    <property type="entry name" value="GLC_GALNAC_ISOMERASE"/>
    <property type="match status" value="1"/>
</dbReference>
<dbReference type="UniPathway" id="UPA00629">
    <property type="reaction ID" value="UER00684"/>
</dbReference>
<evidence type="ECO:0000313" key="5">
    <source>
        <dbReference type="EMBL" id="MSS15765.1"/>
    </source>
</evidence>
<reference evidence="5 6" key="1">
    <citation type="submission" date="2019-08" db="EMBL/GenBank/DDBJ databases">
        <title>In-depth cultivation of the pig gut microbiome towards novel bacterial diversity and tailored functional studies.</title>
        <authorList>
            <person name="Wylensek D."/>
            <person name="Hitch T.C.A."/>
            <person name="Clavel T."/>
        </authorList>
    </citation>
    <scope>NUCLEOTIDE SEQUENCE [LARGE SCALE GENOMIC DNA]</scope>
    <source>
        <strain evidence="5 6">Oil+RF-744-WCA-WT-11</strain>
    </source>
</reference>
<evidence type="ECO:0000313" key="6">
    <source>
        <dbReference type="Proteomes" id="UP000481852"/>
    </source>
</evidence>
<evidence type="ECO:0000256" key="3">
    <source>
        <dbReference type="HAMAP-Rule" id="MF_01241"/>
    </source>
</evidence>
<dbReference type="CDD" id="cd01399">
    <property type="entry name" value="GlcN6P_deaminase"/>
    <property type="match status" value="1"/>
</dbReference>
<feature type="active site" description="Proton acceptor; for ring-opening step" evidence="3">
    <location>
        <position position="138"/>
    </location>
</feature>
<dbReference type="EC" id="3.5.99.6" evidence="3"/>
<dbReference type="PANTHER" id="PTHR11280">
    <property type="entry name" value="GLUCOSAMINE-6-PHOSPHATE ISOMERASE"/>
    <property type="match status" value="1"/>
</dbReference>
<dbReference type="InterPro" id="IPR037171">
    <property type="entry name" value="NagB/RpiA_transferase-like"/>
</dbReference>
<dbReference type="GO" id="GO:0019262">
    <property type="term" value="P:N-acetylneuraminate catabolic process"/>
    <property type="evidence" value="ECO:0007669"/>
    <property type="project" value="UniProtKB-UniRule"/>
</dbReference>
<keyword evidence="1 3" id="KW-0378">Hydrolase</keyword>
<gene>
    <name evidence="3 5" type="primary">nagB</name>
    <name evidence="5" type="ORF">FYJ35_12125</name>
</gene>
<proteinExistence type="inferred from homology"/>
<dbReference type="EMBL" id="VULZ01000015">
    <property type="protein sequence ID" value="MSS15765.1"/>
    <property type="molecule type" value="Genomic_DNA"/>
</dbReference>
<feature type="active site" description="Proton acceptor; for enolization step" evidence="3">
    <location>
        <position position="67"/>
    </location>
</feature>
<comment type="catalytic activity">
    <reaction evidence="3">
        <text>alpha-D-glucosamine 6-phosphate + H2O = beta-D-fructose 6-phosphate + NH4(+)</text>
        <dbReference type="Rhea" id="RHEA:12172"/>
        <dbReference type="ChEBI" id="CHEBI:15377"/>
        <dbReference type="ChEBI" id="CHEBI:28938"/>
        <dbReference type="ChEBI" id="CHEBI:57634"/>
        <dbReference type="ChEBI" id="CHEBI:75989"/>
        <dbReference type="EC" id="3.5.99.6"/>
    </reaction>
</comment>
<dbReference type="SUPFAM" id="SSF100950">
    <property type="entry name" value="NagB/RpiA/CoA transferase-like"/>
    <property type="match status" value="1"/>
</dbReference>
<dbReference type="GO" id="GO:0005737">
    <property type="term" value="C:cytoplasm"/>
    <property type="evidence" value="ECO:0007669"/>
    <property type="project" value="TreeGrafter"/>
</dbReference>
<protein>
    <recommendedName>
        <fullName evidence="3">Glucosamine-6-phosphate deaminase</fullName>
        <ecNumber evidence="3">3.5.99.6</ecNumber>
    </recommendedName>
    <alternativeName>
        <fullName evidence="3">GlcN6P deaminase</fullName>
        <shortName evidence="3">GNPDA</shortName>
    </alternativeName>
    <alternativeName>
        <fullName evidence="3">Glucosamine-6-phosphate isomerase</fullName>
    </alternativeName>
</protein>
<dbReference type="GO" id="GO:0004342">
    <property type="term" value="F:glucosamine-6-phosphate deaminase activity"/>
    <property type="evidence" value="ECO:0007669"/>
    <property type="project" value="UniProtKB-UniRule"/>
</dbReference>
<dbReference type="Pfam" id="PF01182">
    <property type="entry name" value="Glucosamine_iso"/>
    <property type="match status" value="1"/>
</dbReference>
<dbReference type="Proteomes" id="UP000481852">
    <property type="component" value="Unassembled WGS sequence"/>
</dbReference>
<dbReference type="NCBIfam" id="TIGR00502">
    <property type="entry name" value="nagB"/>
    <property type="match status" value="1"/>
</dbReference>
<evidence type="ECO:0000256" key="1">
    <source>
        <dbReference type="ARBA" id="ARBA00022801"/>
    </source>
</evidence>
<dbReference type="GO" id="GO:0006046">
    <property type="term" value="P:N-acetylglucosamine catabolic process"/>
    <property type="evidence" value="ECO:0007669"/>
    <property type="project" value="UniProtKB-UniRule"/>
</dbReference>
<comment type="similarity">
    <text evidence="3">Belongs to the glucosamine/galactosamine-6-phosphate isomerase family. NagB subfamily.</text>
</comment>
<name>A0A6L5X8K4_9FIRM</name>
<evidence type="ECO:0000256" key="2">
    <source>
        <dbReference type="ARBA" id="ARBA00023277"/>
    </source>
</evidence>
<dbReference type="Gene3D" id="3.40.50.1360">
    <property type="match status" value="1"/>
</dbReference>
<comment type="function">
    <text evidence="3">Catalyzes the reversible isomerization-deamination of glucosamine 6-phosphate (GlcN6P) to form fructose 6-phosphate (Fru6P) and ammonium ion.</text>
</comment>
<dbReference type="HAMAP" id="MF_01241">
    <property type="entry name" value="GlcN6P_deamin"/>
    <property type="match status" value="1"/>
</dbReference>
<accession>A0A6L5X8K4</accession>
<comment type="caution">
    <text evidence="5">The sequence shown here is derived from an EMBL/GenBank/DDBJ whole genome shotgun (WGS) entry which is preliminary data.</text>
</comment>
<evidence type="ECO:0000259" key="4">
    <source>
        <dbReference type="Pfam" id="PF01182"/>
    </source>
</evidence>
<dbReference type="RefSeq" id="WP_154526944.1">
    <property type="nucleotide sequence ID" value="NZ_JAQYJL010000007.1"/>
</dbReference>